<dbReference type="AlphaFoldDB" id="A0A231V3M6"/>
<evidence type="ECO:0000259" key="4">
    <source>
        <dbReference type="PROSITE" id="PS51459"/>
    </source>
</evidence>
<organism evidence="5 6">
    <name type="scientific">Notoacmeibacter marinus</name>
    <dbReference type="NCBI Taxonomy" id="1876515"/>
    <lineage>
        <taxon>Bacteria</taxon>
        <taxon>Pseudomonadati</taxon>
        <taxon>Pseudomonadota</taxon>
        <taxon>Alphaproteobacteria</taxon>
        <taxon>Hyphomicrobiales</taxon>
        <taxon>Notoacmeibacteraceae</taxon>
        <taxon>Notoacmeibacter</taxon>
    </lineage>
</organism>
<dbReference type="Pfam" id="PF02661">
    <property type="entry name" value="Fic"/>
    <property type="match status" value="1"/>
</dbReference>
<dbReference type="InterPro" id="IPR036597">
    <property type="entry name" value="Fido-like_dom_sf"/>
</dbReference>
<gene>
    <name evidence="5" type="ORF">B7H23_07720</name>
</gene>
<proteinExistence type="predicted"/>
<reference evidence="6" key="1">
    <citation type="journal article" date="2017" name="Int. J. Syst. Evol. Microbiol.">
        <title>Notoacmeibacter marinus gen. nov., sp. nov., isolated from the gut of a limpet and proposal of Notoacmeibacteraceae fam. nov. in the order Rhizobiales of the class Alphaproteobacteria.</title>
        <authorList>
            <person name="Huang Z."/>
            <person name="Guo F."/>
            <person name="Lai Q."/>
        </authorList>
    </citation>
    <scope>NUCLEOTIDE SEQUENCE [LARGE SCALE GENOMIC DNA]</scope>
    <source>
        <strain evidence="6">XMTR2A4</strain>
    </source>
</reference>
<dbReference type="GO" id="GO:0006355">
    <property type="term" value="P:regulation of DNA-templated transcription"/>
    <property type="evidence" value="ECO:0007669"/>
    <property type="project" value="UniProtKB-ARBA"/>
</dbReference>
<name>A0A231V3M6_9HYPH</name>
<keyword evidence="6" id="KW-1185">Reference proteome</keyword>
<dbReference type="EMBL" id="NBYO01000001">
    <property type="protein sequence ID" value="OXT02750.1"/>
    <property type="molecule type" value="Genomic_DNA"/>
</dbReference>
<evidence type="ECO:0000256" key="3">
    <source>
        <dbReference type="PIRSR" id="PIRSR640198-3"/>
    </source>
</evidence>
<keyword evidence="2" id="KW-0067">ATP-binding</keyword>
<keyword evidence="2" id="KW-0547">Nucleotide-binding</keyword>
<dbReference type="PANTHER" id="PTHR13504">
    <property type="entry name" value="FIDO DOMAIN-CONTAINING PROTEIN DDB_G0283145"/>
    <property type="match status" value="1"/>
</dbReference>
<dbReference type="InterPro" id="IPR003812">
    <property type="entry name" value="Fido"/>
</dbReference>
<dbReference type="Proteomes" id="UP000215405">
    <property type="component" value="Unassembled WGS sequence"/>
</dbReference>
<dbReference type="PROSITE" id="PS51459">
    <property type="entry name" value="FIDO"/>
    <property type="match status" value="1"/>
</dbReference>
<dbReference type="PANTHER" id="PTHR13504:SF38">
    <property type="entry name" value="FIDO DOMAIN-CONTAINING PROTEIN"/>
    <property type="match status" value="1"/>
</dbReference>
<dbReference type="Gene3D" id="1.10.3290.10">
    <property type="entry name" value="Fido-like domain"/>
    <property type="match status" value="1"/>
</dbReference>
<dbReference type="SUPFAM" id="SSF46785">
    <property type="entry name" value="Winged helix' DNA-binding domain"/>
    <property type="match status" value="1"/>
</dbReference>
<evidence type="ECO:0000313" key="6">
    <source>
        <dbReference type="Proteomes" id="UP000215405"/>
    </source>
</evidence>
<dbReference type="SUPFAM" id="SSF140931">
    <property type="entry name" value="Fic-like"/>
    <property type="match status" value="1"/>
</dbReference>
<protein>
    <submittedName>
        <fullName evidence="5">AsnC family transcriptional regulator</fullName>
    </submittedName>
</protein>
<evidence type="ECO:0000256" key="1">
    <source>
        <dbReference type="PIRSR" id="PIRSR640198-1"/>
    </source>
</evidence>
<evidence type="ECO:0000313" key="5">
    <source>
        <dbReference type="EMBL" id="OXT02750.1"/>
    </source>
</evidence>
<sequence>MGLQADTLEITPEILSLIAEIDEFKGAWRALGTLAPERLSALRRVATIESIGSSTRIEGAKLSDKEVEQLLTNIEIRKFDTRDEQEVAGYAQVMETVFANFDAIELTENHIKQLHRDLLAHSAKDERHRGEYKTNTNHVSAFDEEGKEIGVVFETATPFDTPRLMSELIQWTSAALDTAKLHPLLVIGIFTVVFLEIHPFQDGNGRLSRILTTLLLLRAGYVYVPYSSLESIVENSKEGYYLALRQTQRTIRSPKPNWQPWTVYFLRALQQQKQRLQKKIERERIVMDTLPELSLQILEAVKDRGHITIGEIVKITGANRNTIKKHLAALVAANHIVQHGIGKGTWYSQGDPQR</sequence>
<dbReference type="Gene3D" id="1.10.10.10">
    <property type="entry name" value="Winged helix-like DNA-binding domain superfamily/Winged helix DNA-binding domain"/>
    <property type="match status" value="1"/>
</dbReference>
<dbReference type="InterPro" id="IPR040198">
    <property type="entry name" value="Fido_containing"/>
</dbReference>
<feature type="site" description="Important for autoinhibition of adenylyltransferase activity" evidence="3">
    <location>
        <position position="58"/>
    </location>
</feature>
<dbReference type="CDD" id="cd00090">
    <property type="entry name" value="HTH_ARSR"/>
    <property type="match status" value="1"/>
</dbReference>
<dbReference type="InterPro" id="IPR036388">
    <property type="entry name" value="WH-like_DNA-bd_sf"/>
</dbReference>
<feature type="domain" description="Fido" evidence="4">
    <location>
        <begin position="106"/>
        <end position="267"/>
    </location>
</feature>
<dbReference type="GO" id="GO:0005524">
    <property type="term" value="F:ATP binding"/>
    <property type="evidence" value="ECO:0007669"/>
    <property type="project" value="UniProtKB-KW"/>
</dbReference>
<accession>A0A231V3M6</accession>
<dbReference type="InterPro" id="IPR011991">
    <property type="entry name" value="ArsR-like_HTH"/>
</dbReference>
<feature type="active site" evidence="1">
    <location>
        <position position="198"/>
    </location>
</feature>
<evidence type="ECO:0000256" key="2">
    <source>
        <dbReference type="PIRSR" id="PIRSR640198-2"/>
    </source>
</evidence>
<comment type="caution">
    <text evidence="5">The sequence shown here is derived from an EMBL/GenBank/DDBJ whole genome shotgun (WGS) entry which is preliminary data.</text>
</comment>
<dbReference type="InterPro" id="IPR036390">
    <property type="entry name" value="WH_DNA-bd_sf"/>
</dbReference>
<feature type="binding site" evidence="2">
    <location>
        <begin position="202"/>
        <end position="209"/>
    </location>
    <ligand>
        <name>ATP</name>
        <dbReference type="ChEBI" id="CHEBI:30616"/>
    </ligand>
</feature>